<gene>
    <name evidence="3" type="ORF">GCM10017772_35330</name>
</gene>
<keyword evidence="1" id="KW-0472">Membrane</keyword>
<name>A0A919G255_9MICO</name>
<evidence type="ECO:0000256" key="2">
    <source>
        <dbReference type="SAM" id="SignalP"/>
    </source>
</evidence>
<sequence length="180" mass="18087">MLRRLISAMVVTAAAVMAPAAAAAADDGYGPGEPPCILTFTAQTVTAGEDFGYTITCEGLPGATVTVQATSEGQTGTVDQEVEVAGTSADTFTLDEEGIVYVDATISAPGDFTFQAFGTDGDPLSEVFTITAVAAGADDDDDGGLAVTGSTSLPYLVIAGGLLALGLGAIVTTRIRVRRS</sequence>
<keyword evidence="4" id="KW-1185">Reference proteome</keyword>
<feature type="chain" id="PRO_5039501739" description="LPXTG-motif cell wall-anchored protein" evidence="2">
    <location>
        <begin position="24"/>
        <end position="180"/>
    </location>
</feature>
<accession>A0A919G255</accession>
<evidence type="ECO:0000313" key="4">
    <source>
        <dbReference type="Proteomes" id="UP000627369"/>
    </source>
</evidence>
<reference evidence="3" key="1">
    <citation type="journal article" date="2014" name="Int. J. Syst. Evol. Microbiol.">
        <title>Complete genome sequence of Corynebacterium casei LMG S-19264T (=DSM 44701T), isolated from a smear-ripened cheese.</title>
        <authorList>
            <consortium name="US DOE Joint Genome Institute (JGI-PGF)"/>
            <person name="Walter F."/>
            <person name="Albersmeier A."/>
            <person name="Kalinowski J."/>
            <person name="Ruckert C."/>
        </authorList>
    </citation>
    <scope>NUCLEOTIDE SEQUENCE</scope>
    <source>
        <strain evidence="3">CGMCC 4.7398</strain>
    </source>
</reference>
<proteinExistence type="predicted"/>
<dbReference type="RefSeq" id="WP_189670582.1">
    <property type="nucleotide sequence ID" value="NZ_BNAS01000005.1"/>
</dbReference>
<evidence type="ECO:0008006" key="5">
    <source>
        <dbReference type="Google" id="ProtNLM"/>
    </source>
</evidence>
<comment type="caution">
    <text evidence="3">The sequence shown here is derived from an EMBL/GenBank/DDBJ whole genome shotgun (WGS) entry which is preliminary data.</text>
</comment>
<protein>
    <recommendedName>
        <fullName evidence="5">LPXTG-motif cell wall-anchored protein</fullName>
    </recommendedName>
</protein>
<dbReference type="EMBL" id="BNAS01000005">
    <property type="protein sequence ID" value="GHH76506.1"/>
    <property type="molecule type" value="Genomic_DNA"/>
</dbReference>
<feature type="transmembrane region" description="Helical" evidence="1">
    <location>
        <begin position="153"/>
        <end position="172"/>
    </location>
</feature>
<evidence type="ECO:0000313" key="3">
    <source>
        <dbReference type="EMBL" id="GHH76506.1"/>
    </source>
</evidence>
<reference evidence="3" key="2">
    <citation type="submission" date="2020-09" db="EMBL/GenBank/DDBJ databases">
        <authorList>
            <person name="Sun Q."/>
            <person name="Zhou Y."/>
        </authorList>
    </citation>
    <scope>NUCLEOTIDE SEQUENCE</scope>
    <source>
        <strain evidence="3">CGMCC 4.7398</strain>
    </source>
</reference>
<keyword evidence="2" id="KW-0732">Signal</keyword>
<evidence type="ECO:0000256" key="1">
    <source>
        <dbReference type="SAM" id="Phobius"/>
    </source>
</evidence>
<organism evidence="3 4">
    <name type="scientific">Promicromonospora soli</name>
    <dbReference type="NCBI Taxonomy" id="2035533"/>
    <lineage>
        <taxon>Bacteria</taxon>
        <taxon>Bacillati</taxon>
        <taxon>Actinomycetota</taxon>
        <taxon>Actinomycetes</taxon>
        <taxon>Micrococcales</taxon>
        <taxon>Promicromonosporaceae</taxon>
        <taxon>Promicromonospora</taxon>
    </lineage>
</organism>
<keyword evidence="1" id="KW-0812">Transmembrane</keyword>
<keyword evidence="1" id="KW-1133">Transmembrane helix</keyword>
<dbReference type="AlphaFoldDB" id="A0A919G255"/>
<dbReference type="Proteomes" id="UP000627369">
    <property type="component" value="Unassembled WGS sequence"/>
</dbReference>
<feature type="signal peptide" evidence="2">
    <location>
        <begin position="1"/>
        <end position="23"/>
    </location>
</feature>